<accession>A0AAU8B898</accession>
<protein>
    <submittedName>
        <fullName evidence="1">Uncharacterized protein</fullName>
    </submittedName>
</protein>
<proteinExistence type="predicted"/>
<name>A0AAU8B898_9CAUD</name>
<evidence type="ECO:0000313" key="1">
    <source>
        <dbReference type="EMBL" id="XCD08281.1"/>
    </source>
</evidence>
<dbReference type="EMBL" id="PP511876">
    <property type="protein sequence ID" value="XCD08281.1"/>
    <property type="molecule type" value="Genomic_DNA"/>
</dbReference>
<reference evidence="1" key="1">
    <citation type="submission" date="2024-03" db="EMBL/GenBank/DDBJ databases">
        <title>Diverse circular DNA viruses in blood, oral, and fecal samples of captive lemurs.</title>
        <authorList>
            <person name="Paietta E.N."/>
            <person name="Kraberger S."/>
            <person name="Lund M.C."/>
            <person name="Custer J.M."/>
            <person name="Vargas K.M."/>
            <person name="Ehmke E.E."/>
            <person name="Yoder A.D."/>
            <person name="Varsani A."/>
        </authorList>
    </citation>
    <scope>NUCLEOTIDE SEQUENCE</scope>
    <source>
        <strain evidence="1">Duke_30FF_63</strain>
    </source>
</reference>
<sequence length="35" mass="4130">MVAKEVVLSLLRIPISPSRQIDHFRRSFHPRDLKS</sequence>
<organism evidence="1">
    <name type="scientific">Dulem virus 42</name>
    <dbReference type="NCBI Taxonomy" id="3145760"/>
    <lineage>
        <taxon>Viruses</taxon>
        <taxon>Duplodnaviria</taxon>
        <taxon>Heunggongvirae</taxon>
        <taxon>Uroviricota</taxon>
        <taxon>Caudoviricetes</taxon>
    </lineage>
</organism>